<dbReference type="EMBL" id="AEJC01000116">
    <property type="protein sequence ID" value="EKX67856.1"/>
    <property type="molecule type" value="Genomic_DNA"/>
</dbReference>
<comment type="caution">
    <text evidence="1">The sequence shown here is derived from an EMBL/GenBank/DDBJ whole genome shotgun (WGS) entry which is preliminary data.</text>
</comment>
<gene>
    <name evidence="1" type="ORF">STRIP9103_08650</name>
</gene>
<reference evidence="1 2" key="1">
    <citation type="submission" date="2012-11" db="EMBL/GenBank/DDBJ databases">
        <authorList>
            <person name="Huguet-Tapia J.C."/>
            <person name="Durkin A.S."/>
            <person name="Pettis G.S."/>
            <person name="Badger J.H."/>
        </authorList>
    </citation>
    <scope>NUCLEOTIDE SEQUENCE [LARGE SCALE GENOMIC DNA]</scope>
    <source>
        <strain evidence="1 2">91-03</strain>
    </source>
</reference>
<sequence length="38" mass="4033">MARAAATGMLGMPDINRRAWELRWAVACRGLADTGEGG</sequence>
<evidence type="ECO:0000313" key="1">
    <source>
        <dbReference type="EMBL" id="EKX67856.1"/>
    </source>
</evidence>
<name>L1L491_9ACTN</name>
<protein>
    <submittedName>
        <fullName evidence="1">Uncharacterized protein</fullName>
    </submittedName>
</protein>
<keyword evidence="2" id="KW-1185">Reference proteome</keyword>
<evidence type="ECO:0000313" key="2">
    <source>
        <dbReference type="Proteomes" id="UP000010411"/>
    </source>
</evidence>
<organism evidence="1 2">
    <name type="scientific">Streptomyces ipomoeae 91-03</name>
    <dbReference type="NCBI Taxonomy" id="698759"/>
    <lineage>
        <taxon>Bacteria</taxon>
        <taxon>Bacillati</taxon>
        <taxon>Actinomycetota</taxon>
        <taxon>Actinomycetes</taxon>
        <taxon>Kitasatosporales</taxon>
        <taxon>Streptomycetaceae</taxon>
        <taxon>Streptomyces</taxon>
    </lineage>
</organism>
<accession>L1L491</accession>
<dbReference type="AlphaFoldDB" id="L1L491"/>
<dbReference type="Proteomes" id="UP000010411">
    <property type="component" value="Unassembled WGS sequence"/>
</dbReference>
<proteinExistence type="predicted"/>